<evidence type="ECO:0000313" key="3">
    <source>
        <dbReference type="Proteomes" id="UP000030669"/>
    </source>
</evidence>
<sequence length="125" mass="12729">MTHWHAYRGVPANPSALPMGTGISSSSSKPKTEAKAHGTGEGSSSSNSGGFKISKLLKPSKKSAKGGESGTGAPYTALPSSAEVDKIPPPSEPKSTEAKAKKTNPSVAHMNTRHMGPSMGRLGGM</sequence>
<organism evidence="2 3">
    <name type="scientific">Gloeophyllum trabeum (strain ATCC 11539 / FP-39264 / Madison 617)</name>
    <name type="common">Brown rot fungus</name>
    <dbReference type="NCBI Taxonomy" id="670483"/>
    <lineage>
        <taxon>Eukaryota</taxon>
        <taxon>Fungi</taxon>
        <taxon>Dikarya</taxon>
        <taxon>Basidiomycota</taxon>
        <taxon>Agaricomycotina</taxon>
        <taxon>Agaricomycetes</taxon>
        <taxon>Gloeophyllales</taxon>
        <taxon>Gloeophyllaceae</taxon>
        <taxon>Gloeophyllum</taxon>
    </lineage>
</organism>
<dbReference type="KEGG" id="gtr:GLOTRDRAFT_136016"/>
<dbReference type="RefSeq" id="XP_007862123.1">
    <property type="nucleotide sequence ID" value="XM_007863932.1"/>
</dbReference>
<protein>
    <submittedName>
        <fullName evidence="2">Uncharacterized protein</fullName>
    </submittedName>
</protein>
<dbReference type="AlphaFoldDB" id="S7S019"/>
<evidence type="ECO:0000313" key="2">
    <source>
        <dbReference type="EMBL" id="EPQ59029.1"/>
    </source>
</evidence>
<proteinExistence type="predicted"/>
<dbReference type="Proteomes" id="UP000030669">
    <property type="component" value="Unassembled WGS sequence"/>
</dbReference>
<evidence type="ECO:0000256" key="1">
    <source>
        <dbReference type="SAM" id="MobiDB-lite"/>
    </source>
</evidence>
<dbReference type="GeneID" id="19303448"/>
<dbReference type="HOGENOM" id="CLU_1992873_0_0_1"/>
<name>S7S019_GLOTA</name>
<dbReference type="EMBL" id="KB469297">
    <property type="protein sequence ID" value="EPQ59029.1"/>
    <property type="molecule type" value="Genomic_DNA"/>
</dbReference>
<keyword evidence="3" id="KW-1185">Reference proteome</keyword>
<feature type="compositionally biased region" description="Low complexity" evidence="1">
    <location>
        <begin position="42"/>
        <end position="57"/>
    </location>
</feature>
<reference evidence="2 3" key="1">
    <citation type="journal article" date="2012" name="Science">
        <title>The Paleozoic origin of enzymatic lignin decomposition reconstructed from 31 fungal genomes.</title>
        <authorList>
            <person name="Floudas D."/>
            <person name="Binder M."/>
            <person name="Riley R."/>
            <person name="Barry K."/>
            <person name="Blanchette R.A."/>
            <person name="Henrissat B."/>
            <person name="Martinez A.T."/>
            <person name="Otillar R."/>
            <person name="Spatafora J.W."/>
            <person name="Yadav J.S."/>
            <person name="Aerts A."/>
            <person name="Benoit I."/>
            <person name="Boyd A."/>
            <person name="Carlson A."/>
            <person name="Copeland A."/>
            <person name="Coutinho P.M."/>
            <person name="de Vries R.P."/>
            <person name="Ferreira P."/>
            <person name="Findley K."/>
            <person name="Foster B."/>
            <person name="Gaskell J."/>
            <person name="Glotzer D."/>
            <person name="Gorecki P."/>
            <person name="Heitman J."/>
            <person name="Hesse C."/>
            <person name="Hori C."/>
            <person name="Igarashi K."/>
            <person name="Jurgens J.A."/>
            <person name="Kallen N."/>
            <person name="Kersten P."/>
            <person name="Kohler A."/>
            <person name="Kuees U."/>
            <person name="Kumar T.K.A."/>
            <person name="Kuo A."/>
            <person name="LaButti K."/>
            <person name="Larrondo L.F."/>
            <person name="Lindquist E."/>
            <person name="Ling A."/>
            <person name="Lombard V."/>
            <person name="Lucas S."/>
            <person name="Lundell T."/>
            <person name="Martin R."/>
            <person name="McLaughlin D.J."/>
            <person name="Morgenstern I."/>
            <person name="Morin E."/>
            <person name="Murat C."/>
            <person name="Nagy L.G."/>
            <person name="Nolan M."/>
            <person name="Ohm R.A."/>
            <person name="Patyshakuliyeva A."/>
            <person name="Rokas A."/>
            <person name="Ruiz-Duenas F.J."/>
            <person name="Sabat G."/>
            <person name="Salamov A."/>
            <person name="Samejima M."/>
            <person name="Schmutz J."/>
            <person name="Slot J.C."/>
            <person name="St John F."/>
            <person name="Stenlid J."/>
            <person name="Sun H."/>
            <person name="Sun S."/>
            <person name="Syed K."/>
            <person name="Tsang A."/>
            <person name="Wiebenga A."/>
            <person name="Young D."/>
            <person name="Pisabarro A."/>
            <person name="Eastwood D.C."/>
            <person name="Martin F."/>
            <person name="Cullen D."/>
            <person name="Grigoriev I.V."/>
            <person name="Hibbett D.S."/>
        </authorList>
    </citation>
    <scope>NUCLEOTIDE SEQUENCE [LARGE SCALE GENOMIC DNA]</scope>
    <source>
        <strain evidence="2 3">ATCC 11539</strain>
    </source>
</reference>
<feature type="region of interest" description="Disordered" evidence="1">
    <location>
        <begin position="1"/>
        <end position="125"/>
    </location>
</feature>
<accession>S7S019</accession>
<gene>
    <name evidence="2" type="ORF">GLOTRDRAFT_136016</name>
</gene>